<dbReference type="InterPro" id="IPR016195">
    <property type="entry name" value="Pol/histidinol_Pase-like"/>
</dbReference>
<keyword evidence="7" id="KW-1185">Reference proteome</keyword>
<proteinExistence type="inferred from homology"/>
<dbReference type="RefSeq" id="WP_349219098.1">
    <property type="nucleotide sequence ID" value="NZ_JBBMFD010000008.1"/>
</dbReference>
<evidence type="ECO:0000256" key="2">
    <source>
        <dbReference type="ARBA" id="ARBA00013064"/>
    </source>
</evidence>
<gene>
    <name evidence="6" type="ORF">WMO26_06640</name>
</gene>
<comment type="caution">
    <text evidence="6">The sequence shown here is derived from an EMBL/GenBank/DDBJ whole genome shotgun (WGS) entry which is preliminary data.</text>
</comment>
<organism evidence="6 7">
    <name type="scientific">Solibaculum intestinale</name>
    <dbReference type="NCBI Taxonomy" id="3133165"/>
    <lineage>
        <taxon>Bacteria</taxon>
        <taxon>Bacillati</taxon>
        <taxon>Bacillota</taxon>
        <taxon>Clostridia</taxon>
        <taxon>Eubacteriales</taxon>
        <taxon>Oscillospiraceae</taxon>
        <taxon>Solibaculum</taxon>
    </lineage>
</organism>
<evidence type="ECO:0000256" key="1">
    <source>
        <dbReference type="ARBA" id="ARBA00005750"/>
    </source>
</evidence>
<reference evidence="6 7" key="1">
    <citation type="submission" date="2024-03" db="EMBL/GenBank/DDBJ databases">
        <title>Human intestinal bacterial collection.</title>
        <authorList>
            <person name="Pauvert C."/>
            <person name="Hitch T.C.A."/>
            <person name="Clavel T."/>
        </authorList>
    </citation>
    <scope>NUCLEOTIDE SEQUENCE [LARGE SCALE GENOMIC DNA]</scope>
    <source>
        <strain evidence="6 7">CLA-JM-H44</strain>
    </source>
</reference>
<dbReference type="Pfam" id="PF19567">
    <property type="entry name" value="CpsB_CapC"/>
    <property type="match status" value="1"/>
</dbReference>
<evidence type="ECO:0000313" key="7">
    <source>
        <dbReference type="Proteomes" id="UP001489509"/>
    </source>
</evidence>
<dbReference type="PANTHER" id="PTHR39181">
    <property type="entry name" value="TYROSINE-PROTEIN PHOSPHATASE YWQE"/>
    <property type="match status" value="1"/>
</dbReference>
<evidence type="ECO:0000256" key="4">
    <source>
        <dbReference type="ARBA" id="ARBA00022912"/>
    </source>
</evidence>
<dbReference type="PANTHER" id="PTHR39181:SF1">
    <property type="entry name" value="TYROSINE-PROTEIN PHOSPHATASE YWQE"/>
    <property type="match status" value="1"/>
</dbReference>
<protein>
    <recommendedName>
        <fullName evidence="2">protein-tyrosine-phosphatase</fullName>
        <ecNumber evidence="2">3.1.3.48</ecNumber>
    </recommendedName>
</protein>
<dbReference type="InterPro" id="IPR016667">
    <property type="entry name" value="Caps_polysacc_synth_CpsB/CapC"/>
</dbReference>
<dbReference type="EMBL" id="JBBMFD010000008">
    <property type="protein sequence ID" value="MEQ2440498.1"/>
    <property type="molecule type" value="Genomic_DNA"/>
</dbReference>
<dbReference type="Proteomes" id="UP001489509">
    <property type="component" value="Unassembled WGS sequence"/>
</dbReference>
<comment type="similarity">
    <text evidence="1">Belongs to the metallo-dependent hydrolases superfamily. CpsB/CapC family.</text>
</comment>
<accession>A0ABV1DZL3</accession>
<keyword evidence="4" id="KW-0904">Protein phosphatase</keyword>
<dbReference type="GO" id="GO:0004725">
    <property type="term" value="F:protein tyrosine phosphatase activity"/>
    <property type="evidence" value="ECO:0007669"/>
    <property type="project" value="UniProtKB-EC"/>
</dbReference>
<keyword evidence="3 6" id="KW-0378">Hydrolase</keyword>
<evidence type="ECO:0000256" key="3">
    <source>
        <dbReference type="ARBA" id="ARBA00022801"/>
    </source>
</evidence>
<dbReference type="SUPFAM" id="SSF89550">
    <property type="entry name" value="PHP domain-like"/>
    <property type="match status" value="1"/>
</dbReference>
<dbReference type="Gene3D" id="3.20.20.140">
    <property type="entry name" value="Metal-dependent hydrolases"/>
    <property type="match status" value="1"/>
</dbReference>
<name>A0ABV1DZL3_9FIRM</name>
<dbReference type="EC" id="3.1.3.48" evidence="2"/>
<sequence length="258" mass="28699">MVDIHTHILPEMDDGASSLEESLEMCAAAAESGVKTIVATPHFYDVTAADAFLEKREARLALLKSGLMERGLSLEIRLGAEVAMRPELYTRRDELKRLSLGGTRYLLAEMPFSPIPMEDVFDYIELIFDQDLIPVIAHPERYAYFQENYDIPNLLLEKGAVLQVTAQSLLGAFGPQPMKLAQAMLRADAIDCLASDAHEAYGRRGADLLAIRELLFAQGIPESLLSRMMEETPGQIMADADISDRQIGYILPPKRFGR</sequence>
<evidence type="ECO:0000256" key="5">
    <source>
        <dbReference type="ARBA" id="ARBA00051722"/>
    </source>
</evidence>
<comment type="catalytic activity">
    <reaction evidence="5">
        <text>O-phospho-L-tyrosyl-[protein] + H2O = L-tyrosyl-[protein] + phosphate</text>
        <dbReference type="Rhea" id="RHEA:10684"/>
        <dbReference type="Rhea" id="RHEA-COMP:10136"/>
        <dbReference type="Rhea" id="RHEA-COMP:20101"/>
        <dbReference type="ChEBI" id="CHEBI:15377"/>
        <dbReference type="ChEBI" id="CHEBI:43474"/>
        <dbReference type="ChEBI" id="CHEBI:46858"/>
        <dbReference type="ChEBI" id="CHEBI:61978"/>
        <dbReference type="EC" id="3.1.3.48"/>
    </reaction>
</comment>
<evidence type="ECO:0000313" key="6">
    <source>
        <dbReference type="EMBL" id="MEQ2440498.1"/>
    </source>
</evidence>